<evidence type="ECO:0000256" key="1">
    <source>
        <dbReference type="SAM" id="Phobius"/>
    </source>
</evidence>
<reference evidence="3" key="1">
    <citation type="submission" date="2017-04" db="EMBL/GenBank/DDBJ databases">
        <authorList>
            <person name="Varghese N."/>
            <person name="Submissions S."/>
        </authorList>
    </citation>
    <scope>NUCLEOTIDE SEQUENCE [LARGE SCALE GENOMIC DNA]</scope>
    <source>
        <strain evidence="3">DSM 44073</strain>
    </source>
</reference>
<dbReference type="STRING" id="40571.SAMN05660733_08083"/>
<accession>A0A1W2FUE6</accession>
<feature type="transmembrane region" description="Helical" evidence="1">
    <location>
        <begin position="39"/>
        <end position="62"/>
    </location>
</feature>
<proteinExistence type="predicted"/>
<feature type="transmembrane region" description="Helical" evidence="1">
    <location>
        <begin position="99"/>
        <end position="119"/>
    </location>
</feature>
<evidence type="ECO:0000313" key="2">
    <source>
        <dbReference type="EMBL" id="SMD25246.1"/>
    </source>
</evidence>
<sequence length="126" mass="13502">MIDVLPTVLTVLALAGAAWSVLLIALNKPLLPLTKLSRTLVYGLATLEVGLLAQAFIGVSVLLGTDRDIERWSFVGYLLGPVVILPFAVVWAAAERTRWSAGVLVVMCLSVPVMILRLGQIWAGHA</sequence>
<keyword evidence="1" id="KW-1133">Transmembrane helix</keyword>
<dbReference type="AlphaFoldDB" id="A0A1W2FUE6"/>
<feature type="transmembrane region" description="Helical" evidence="1">
    <location>
        <begin position="74"/>
        <end position="93"/>
    </location>
</feature>
<dbReference type="eggNOG" id="ENOG5033GN1">
    <property type="taxonomic scope" value="Bacteria"/>
</dbReference>
<dbReference type="OrthoDB" id="3828660at2"/>
<dbReference type="Proteomes" id="UP000192840">
    <property type="component" value="Unassembled WGS sequence"/>
</dbReference>
<name>A0A1W2FUE6_9PSEU</name>
<gene>
    <name evidence="2" type="ORF">SAMN05660733_08083</name>
</gene>
<dbReference type="RefSeq" id="WP_030482000.1">
    <property type="nucleotide sequence ID" value="NZ_FWYC01000025.1"/>
</dbReference>
<keyword evidence="1" id="KW-0472">Membrane</keyword>
<dbReference type="EMBL" id="FWYC01000025">
    <property type="protein sequence ID" value="SMD25246.1"/>
    <property type="molecule type" value="Genomic_DNA"/>
</dbReference>
<evidence type="ECO:0000313" key="3">
    <source>
        <dbReference type="Proteomes" id="UP000192840"/>
    </source>
</evidence>
<keyword evidence="1" id="KW-0812">Transmembrane</keyword>
<protein>
    <submittedName>
        <fullName evidence="2">Uncharacterized protein</fullName>
    </submittedName>
</protein>
<keyword evidence="3" id="KW-1185">Reference proteome</keyword>
<organism evidence="2 3">
    <name type="scientific">Lentzea albidocapillata</name>
    <dbReference type="NCBI Taxonomy" id="40571"/>
    <lineage>
        <taxon>Bacteria</taxon>
        <taxon>Bacillati</taxon>
        <taxon>Actinomycetota</taxon>
        <taxon>Actinomycetes</taxon>
        <taxon>Pseudonocardiales</taxon>
        <taxon>Pseudonocardiaceae</taxon>
        <taxon>Lentzea</taxon>
    </lineage>
</organism>